<dbReference type="RefSeq" id="XP_001314802.1">
    <property type="nucleotide sequence ID" value="XM_001314767.1"/>
</dbReference>
<reference evidence="2" key="2">
    <citation type="journal article" date="2007" name="Science">
        <title>Draft genome sequence of the sexually transmitted pathogen Trichomonas vaginalis.</title>
        <authorList>
            <person name="Carlton J.M."/>
            <person name="Hirt R.P."/>
            <person name="Silva J.C."/>
            <person name="Delcher A.L."/>
            <person name="Schatz M."/>
            <person name="Zhao Q."/>
            <person name="Wortman J.R."/>
            <person name="Bidwell S.L."/>
            <person name="Alsmark U.C.M."/>
            <person name="Besteiro S."/>
            <person name="Sicheritz-Ponten T."/>
            <person name="Noel C.J."/>
            <person name="Dacks J.B."/>
            <person name="Foster P.G."/>
            <person name="Simillion C."/>
            <person name="Van de Peer Y."/>
            <person name="Miranda-Saavedra D."/>
            <person name="Barton G.J."/>
            <person name="Westrop G.D."/>
            <person name="Mueller S."/>
            <person name="Dessi D."/>
            <person name="Fiori P.L."/>
            <person name="Ren Q."/>
            <person name="Paulsen I."/>
            <person name="Zhang H."/>
            <person name="Bastida-Corcuera F.D."/>
            <person name="Simoes-Barbosa A."/>
            <person name="Brown M.T."/>
            <person name="Hayes R.D."/>
            <person name="Mukherjee M."/>
            <person name="Okumura C.Y."/>
            <person name="Schneider R."/>
            <person name="Smith A.J."/>
            <person name="Vanacova S."/>
            <person name="Villalvazo M."/>
            <person name="Haas B.J."/>
            <person name="Pertea M."/>
            <person name="Feldblyum T.V."/>
            <person name="Utterback T.R."/>
            <person name="Shu C.L."/>
            <person name="Osoegawa K."/>
            <person name="de Jong P.J."/>
            <person name="Hrdy I."/>
            <person name="Horvathova L."/>
            <person name="Zubacova Z."/>
            <person name="Dolezal P."/>
            <person name="Malik S.B."/>
            <person name="Logsdon J.M. Jr."/>
            <person name="Henze K."/>
            <person name="Gupta A."/>
            <person name="Wang C.C."/>
            <person name="Dunne R.L."/>
            <person name="Upcroft J.A."/>
            <person name="Upcroft P."/>
            <person name="White O."/>
            <person name="Salzberg S.L."/>
            <person name="Tang P."/>
            <person name="Chiu C.-H."/>
            <person name="Lee Y.-S."/>
            <person name="Embley T.M."/>
            <person name="Coombs G.H."/>
            <person name="Mottram J.C."/>
            <person name="Tachezy J."/>
            <person name="Fraser-Liggett C.M."/>
            <person name="Johnson P.J."/>
        </authorList>
    </citation>
    <scope>NUCLEOTIDE SEQUENCE [LARGE SCALE GENOMIC DNA]</scope>
    <source>
        <strain evidence="2">G3</strain>
    </source>
</reference>
<dbReference type="InParanoid" id="A2EXM2"/>
<keyword evidence="1" id="KW-0812">Transmembrane</keyword>
<gene>
    <name evidence="2" type="ORF">TVAG_254800</name>
</gene>
<organism evidence="2 3">
    <name type="scientific">Trichomonas vaginalis (strain ATCC PRA-98 / G3)</name>
    <dbReference type="NCBI Taxonomy" id="412133"/>
    <lineage>
        <taxon>Eukaryota</taxon>
        <taxon>Metamonada</taxon>
        <taxon>Parabasalia</taxon>
        <taxon>Trichomonadida</taxon>
        <taxon>Trichomonadidae</taxon>
        <taxon>Trichomonas</taxon>
    </lineage>
</organism>
<protein>
    <submittedName>
        <fullName evidence="2">Uncharacterized protein</fullName>
    </submittedName>
</protein>
<dbReference type="Proteomes" id="UP000001542">
    <property type="component" value="Unassembled WGS sequence"/>
</dbReference>
<dbReference type="VEuPathDB" id="TrichDB:TVAGG3_0751550"/>
<proteinExistence type="predicted"/>
<dbReference type="KEGG" id="tva:4760420"/>
<keyword evidence="3" id="KW-1185">Reference proteome</keyword>
<sequence>MATDLRNSKNFFESVRPVKYSERSLEMTVAEKSIFDKVSTIDFKTPPQIQFMCKNMSTLYQATDFNQNERLRFLCEKYDVNVKPGRFIAHFGILLGLLCAQWLGEAIEIIPRCFCSDYWFDVSQTIQEYENWQHILVIIKLINNIKIETPQQQDLFDSLQLKRYLASGRPPFPGSTPRLILTAFLARAVSSSPVQLSQCDDLKIYFKFRKNCGFTTHENTIESIHHEFFCTFSIPNGPIPEEGDKVSIAHPLSGEWTEGTTISVNNGRIFVQLGDLISQMPILALFWDGRGLWKEGTITKRIDENINKQIEVQHNTFEVPDMNDSKVAPSSRTTYLDIGREALRKSKFIDRSFKKNVTFRGIVDPPFKRPNTARRRKDPAITSPHQIVDDVVNVVKGTEISEGRYLRKFLVKFVNELTKKSSYVWVSEADIPKCDVDRLIQIYMKHLGN</sequence>
<evidence type="ECO:0000256" key="1">
    <source>
        <dbReference type="SAM" id="Phobius"/>
    </source>
</evidence>
<accession>A2EXM2</accession>
<dbReference type="AlphaFoldDB" id="A2EXM2"/>
<keyword evidence="1" id="KW-1133">Transmembrane helix</keyword>
<feature type="transmembrane region" description="Helical" evidence="1">
    <location>
        <begin position="87"/>
        <end position="104"/>
    </location>
</feature>
<dbReference type="VEuPathDB" id="TrichDB:TVAG_254800"/>
<keyword evidence="1" id="KW-0472">Membrane</keyword>
<evidence type="ECO:0000313" key="3">
    <source>
        <dbReference type="Proteomes" id="UP000001542"/>
    </source>
</evidence>
<name>A2EXM2_TRIV3</name>
<dbReference type="EMBL" id="DS113531">
    <property type="protein sequence ID" value="EAY02579.1"/>
    <property type="molecule type" value="Genomic_DNA"/>
</dbReference>
<evidence type="ECO:0000313" key="2">
    <source>
        <dbReference type="EMBL" id="EAY02579.1"/>
    </source>
</evidence>
<reference evidence="2" key="1">
    <citation type="submission" date="2006-10" db="EMBL/GenBank/DDBJ databases">
        <authorList>
            <person name="Amadeo P."/>
            <person name="Zhao Q."/>
            <person name="Wortman J."/>
            <person name="Fraser-Liggett C."/>
            <person name="Carlton J."/>
        </authorList>
    </citation>
    <scope>NUCLEOTIDE SEQUENCE</scope>
    <source>
        <strain evidence="2">G3</strain>
    </source>
</reference>